<dbReference type="Gene3D" id="2.40.170.20">
    <property type="entry name" value="TonB-dependent receptor, beta-barrel domain"/>
    <property type="match status" value="1"/>
</dbReference>
<organism evidence="13 14">
    <name type="scientific">Bacteroides pyogenes JCM 6292</name>
    <dbReference type="NCBI Taxonomy" id="1235809"/>
    <lineage>
        <taxon>Bacteria</taxon>
        <taxon>Pseudomonadati</taxon>
        <taxon>Bacteroidota</taxon>
        <taxon>Bacteroidia</taxon>
        <taxon>Bacteroidales</taxon>
        <taxon>Bacteroidaceae</taxon>
        <taxon>Bacteroides</taxon>
    </lineage>
</organism>
<evidence type="ECO:0000256" key="9">
    <source>
        <dbReference type="ARBA" id="ARBA00023237"/>
    </source>
</evidence>
<evidence type="ECO:0000256" key="6">
    <source>
        <dbReference type="ARBA" id="ARBA00023077"/>
    </source>
</evidence>
<gene>
    <name evidence="13" type="ORF">JCM6292_1983</name>
</gene>
<feature type="domain" description="TonB-dependent receptor plug" evidence="12">
    <location>
        <begin position="218"/>
        <end position="294"/>
    </location>
</feature>
<dbReference type="AlphaFoldDB" id="W4P787"/>
<evidence type="ECO:0000313" key="13">
    <source>
        <dbReference type="EMBL" id="GAE15671.1"/>
    </source>
</evidence>
<keyword evidence="3" id="KW-1134">Transmembrane beta strand</keyword>
<dbReference type="GO" id="GO:0009279">
    <property type="term" value="C:cell outer membrane"/>
    <property type="evidence" value="ECO:0007669"/>
    <property type="project" value="UniProtKB-SubCell"/>
</dbReference>
<keyword evidence="6 10" id="KW-0798">TonB box</keyword>
<dbReference type="InterPro" id="IPR008969">
    <property type="entry name" value="CarboxyPept-like_regulatory"/>
</dbReference>
<dbReference type="Pfam" id="PF07715">
    <property type="entry name" value="Plug"/>
    <property type="match status" value="1"/>
</dbReference>
<evidence type="ECO:0000256" key="10">
    <source>
        <dbReference type="RuleBase" id="RU003357"/>
    </source>
</evidence>
<keyword evidence="4" id="KW-0812">Transmembrane</keyword>
<dbReference type="InterPro" id="IPR039426">
    <property type="entry name" value="TonB-dep_rcpt-like"/>
</dbReference>
<dbReference type="Gene3D" id="2.60.40.1120">
    <property type="entry name" value="Carboxypeptidase-like, regulatory domain"/>
    <property type="match status" value="1"/>
</dbReference>
<evidence type="ECO:0000313" key="14">
    <source>
        <dbReference type="Proteomes" id="UP000018861"/>
    </source>
</evidence>
<keyword evidence="7 10" id="KW-0472">Membrane</keyword>
<keyword evidence="2" id="KW-0813">Transport</keyword>
<comment type="caution">
    <text evidence="13">The sequence shown here is derived from an EMBL/GenBank/DDBJ whole genome shotgun (WGS) entry which is preliminary data.</text>
</comment>
<comment type="subcellular location">
    <subcellularLocation>
        <location evidence="1">Cell outer membrane</location>
        <topology evidence="1">Multi-pass membrane protein</topology>
    </subcellularLocation>
</comment>
<dbReference type="Pfam" id="PF13715">
    <property type="entry name" value="CarbopepD_reg_2"/>
    <property type="match status" value="1"/>
</dbReference>
<name>W4P787_9BACE</name>
<proteinExistence type="inferred from homology"/>
<evidence type="ECO:0000256" key="1">
    <source>
        <dbReference type="ARBA" id="ARBA00004571"/>
    </source>
</evidence>
<evidence type="ECO:0000259" key="11">
    <source>
        <dbReference type="Pfam" id="PF00593"/>
    </source>
</evidence>
<dbReference type="GO" id="GO:0044718">
    <property type="term" value="P:siderophore transmembrane transport"/>
    <property type="evidence" value="ECO:0007669"/>
    <property type="project" value="TreeGrafter"/>
</dbReference>
<protein>
    <submittedName>
        <fullName evidence="13">TonB-dependent receptor</fullName>
    </submittedName>
</protein>
<comment type="similarity">
    <text evidence="10">Belongs to the TonB-dependent receptor family.</text>
</comment>
<feature type="domain" description="TonB-dependent receptor-like beta-barrel" evidence="11">
    <location>
        <begin position="412"/>
        <end position="826"/>
    </location>
</feature>
<dbReference type="InterPro" id="IPR000531">
    <property type="entry name" value="Beta-barrel_TonB"/>
</dbReference>
<dbReference type="InterPro" id="IPR036942">
    <property type="entry name" value="Beta-barrel_TonB_sf"/>
</dbReference>
<dbReference type="Pfam" id="PF00593">
    <property type="entry name" value="TonB_dep_Rec_b-barrel"/>
    <property type="match status" value="1"/>
</dbReference>
<dbReference type="SUPFAM" id="SSF49464">
    <property type="entry name" value="Carboxypeptidase regulatory domain-like"/>
    <property type="match status" value="1"/>
</dbReference>
<keyword evidence="5" id="KW-0732">Signal</keyword>
<dbReference type="InterPro" id="IPR037066">
    <property type="entry name" value="Plug_dom_sf"/>
</dbReference>
<dbReference type="EMBL" id="BAIQ01000020">
    <property type="protein sequence ID" value="GAE15671.1"/>
    <property type="molecule type" value="Genomic_DNA"/>
</dbReference>
<evidence type="ECO:0000256" key="4">
    <source>
        <dbReference type="ARBA" id="ARBA00022692"/>
    </source>
</evidence>
<evidence type="ECO:0000259" key="12">
    <source>
        <dbReference type="Pfam" id="PF07715"/>
    </source>
</evidence>
<dbReference type="Proteomes" id="UP000018861">
    <property type="component" value="Unassembled WGS sequence"/>
</dbReference>
<keyword evidence="8 13" id="KW-0675">Receptor</keyword>
<dbReference type="PANTHER" id="PTHR30069">
    <property type="entry name" value="TONB-DEPENDENT OUTER MEMBRANE RECEPTOR"/>
    <property type="match status" value="1"/>
</dbReference>
<accession>W4P787</accession>
<evidence type="ECO:0000256" key="5">
    <source>
        <dbReference type="ARBA" id="ARBA00022729"/>
    </source>
</evidence>
<evidence type="ECO:0000256" key="8">
    <source>
        <dbReference type="ARBA" id="ARBA00023170"/>
    </source>
</evidence>
<dbReference type="PANTHER" id="PTHR30069:SF29">
    <property type="entry name" value="HEMOGLOBIN AND HEMOGLOBIN-HAPTOGLOBIN-BINDING PROTEIN 1-RELATED"/>
    <property type="match status" value="1"/>
</dbReference>
<evidence type="ECO:0000256" key="3">
    <source>
        <dbReference type="ARBA" id="ARBA00022452"/>
    </source>
</evidence>
<dbReference type="Gene3D" id="2.170.130.10">
    <property type="entry name" value="TonB-dependent receptor, plug domain"/>
    <property type="match status" value="1"/>
</dbReference>
<reference evidence="13 14" key="1">
    <citation type="journal article" date="2014" name="Genome Announc.">
        <title>Draft Genome Sequences of Three Strains of Bacteroides pyogenes Isolated from a Cat and Swine.</title>
        <authorList>
            <person name="Sakamoto M."/>
            <person name="Oshima K."/>
            <person name="Suda W."/>
            <person name="Kitamura K."/>
            <person name="Iida T."/>
            <person name="Hattori M."/>
            <person name="Ohkuma M."/>
        </authorList>
    </citation>
    <scope>NUCLEOTIDE SEQUENCE [LARGE SCALE GENOMIC DNA]</scope>
    <source>
        <strain evidence="13 14">JCM 6292</strain>
    </source>
</reference>
<sequence length="866" mass="99456">MTRFLIFILLAIYCQQRMFADQMQTKNTIKEQMEIIKKEHSVKFVYDASLKLDMPYSGKPLHGLTLEQSLKELFHGTGIAWEIKRKYVLLTHAKQKNKTKYTLSGHVYDKDGETVINATVWDSTSGVGTLTNEHGFFSLTLPEGHHRVRFSCVGMGERLEEVFLDGNKPINIYLNDSYQLEEVVVTADLNSPNLTTQTGKKSLTSRDLQTEFALFSSPDVVKTLQNLSGVAAGTELISGLYVHGGGNDENLFLLDGTPLYQVNHLGGLFSAFNTDIVKNIDFYKSGFPARYGGRLSSVVDVRTNEGNIREYHGSVSVGLLDVRIQFEGPIKKDRTSFNIAMRRTWLDLFTVPALAIRNHSNKEEKINVRYAFHDINAKITHRFSERSQVDISLYSGNDVFKTKDILHVTDRETDTDKFDLQWGNLTAALNWKYQFASKLFANLTGVYTRNISHSDYLTEEKVMDEGALTGITHTERRNHSTIDDVGYRMEFDYRPSPRHHLRMGSNYLLHFFRPQSTSNYDYSGDERQQDTISGQASRFYRGHELSFYTEDDIALTHRLQMNIGAHYTLFHISGKSFHSVEPRAALRYQLRDGLTVKASYTEMSQFMHQLSNTYLNLPTDYWVPSTRNIRPMRSRQYAAGIYMRLPFRVQLNMEGFYKTMHHAVEYDGGNRLTPSADNWESLIRFGKGKSYGMEMEASYSDRRISANAAYTLSWSKRNFPDFYAGWYADKFDNRHKLNLTMRYKASSRIETYASWCYHSGNRMTVPQQMVDAPILPGIGSEGETEWVYEQPNNVSLPAYHRLDVGANFRKTTKRGYERIWNVSIYNAYCRMNALYGKVVQQPNGSFRGKATGVFPIMPSFSYTLKF</sequence>
<dbReference type="InterPro" id="IPR012910">
    <property type="entry name" value="Plug_dom"/>
</dbReference>
<dbReference type="SUPFAM" id="SSF56935">
    <property type="entry name" value="Porins"/>
    <property type="match status" value="1"/>
</dbReference>
<keyword evidence="9" id="KW-0998">Cell outer membrane</keyword>
<evidence type="ECO:0000256" key="2">
    <source>
        <dbReference type="ARBA" id="ARBA00022448"/>
    </source>
</evidence>
<evidence type="ECO:0000256" key="7">
    <source>
        <dbReference type="ARBA" id="ARBA00023136"/>
    </source>
</evidence>
<dbReference type="GO" id="GO:0015344">
    <property type="term" value="F:siderophore uptake transmembrane transporter activity"/>
    <property type="evidence" value="ECO:0007669"/>
    <property type="project" value="TreeGrafter"/>
</dbReference>